<dbReference type="GO" id="GO:0005524">
    <property type="term" value="F:ATP binding"/>
    <property type="evidence" value="ECO:0007669"/>
    <property type="project" value="UniProtKB-KW"/>
</dbReference>
<organism evidence="2 3">
    <name type="scientific">Paraferrimonas haliotis</name>
    <dbReference type="NCBI Taxonomy" id="2013866"/>
    <lineage>
        <taxon>Bacteria</taxon>
        <taxon>Pseudomonadati</taxon>
        <taxon>Pseudomonadota</taxon>
        <taxon>Gammaproteobacteria</taxon>
        <taxon>Alteromonadales</taxon>
        <taxon>Ferrimonadaceae</taxon>
        <taxon>Paraferrimonas</taxon>
    </lineage>
</organism>
<dbReference type="RefSeq" id="WP_095499403.1">
    <property type="nucleotide sequence ID" value="NZ_BSPO01000014.1"/>
</dbReference>
<keyword evidence="2" id="KW-0067">ATP-binding</keyword>
<comment type="caution">
    <text evidence="2">The sequence shown here is derived from an EMBL/GenBank/DDBJ whole genome shotgun (WGS) entry which is preliminary data.</text>
</comment>
<proteinExistence type="predicted"/>
<feature type="coiled-coil region" evidence="1">
    <location>
        <begin position="489"/>
        <end position="523"/>
    </location>
</feature>
<reference evidence="2 3" key="1">
    <citation type="journal article" date="2014" name="Int. J. Syst. Evol. Microbiol.">
        <title>Complete genome sequence of Corynebacterium casei LMG S-19264T (=DSM 44701T), isolated from a smear-ripened cheese.</title>
        <authorList>
            <consortium name="US DOE Joint Genome Institute (JGI-PGF)"/>
            <person name="Walter F."/>
            <person name="Albersmeier A."/>
            <person name="Kalinowski J."/>
            <person name="Ruckert C."/>
        </authorList>
    </citation>
    <scope>NUCLEOTIDE SEQUENCE [LARGE SCALE GENOMIC DNA]</scope>
    <source>
        <strain evidence="2 3">NBRC 112785</strain>
    </source>
</reference>
<sequence length="1232" mass="141254">MDNMLSLKRILLIDTHLPGVVELKVNGHTNICGTNASGKTTLQRLLPVFYGEAPSRVVPATRDSFQAWYLPRESSFIIYEYQRGSEQTCMAVLTASGNGVAYRFVDSAFVLEDFVEKDITGSAQSIAAAEVVRRFRANKIECSNLLNNKEYRGVIQNDRATLNRSSDKRHLLAQARTFSLSENHHSLRHIEKLIRAVHSREGKMETIKAMIAAILEEDGVQTPVSTLSRNQVDSWINECQLIRDFDVLNQEFTHVQQQNQQRLQTRTRLAQLYHQLELDKQQLITDKTESETQNTDAKTQLKQLEQSWDEQRNQLSQNLSDAKADEHSIDKALDRIEAEYDHWQDQDIETHKLNLDKLGQWQSELEGLQQNYSLLTEQHQDIEAAYNQRVAEVAERLNRQQDKLNKDRNCFQQQLTKQQGLAADAQQELLSKQGEHLQTCHQEFDEQLHNSKLELERLRSGISLAGPTASEQTEAKVMQANVDQAGIDEDALRQEFDQAESDLRTLKDKQQLQQRELDFARDKSQQALVKQQQVQSLLYPGDGTLLEFLRQQAPGWQQQLGKAIDPRLLQRKDLSPVLIDSDSPQVAAFGGVHLELGHIEEPSFARSEAELAQQLEVANQDLQAAENAQKEVEQTLVQLNDEVRQQQQAVTKVGSSLQMKTSERQRLQEAQRQLQHELSEALRQRKRQAEALFDAQKLTLSKVEQQKQQRIEQLTQEFGEQKLDLQLHWQQVCGDIQAQLDNLESQHQENNSNAKSQRKKISQWFEAELAAKDVDANAISELKQQIAEVKANIDITIQYREAVFEFNRWYQHTFVEQKSELQQAFAQSKQRVAQCDSEQQQGMAAFKAAQTTAKSNIAQWESRISHIQETLLQINELLAKLGKLDLAQDAHVEKQTVTQRISEAQQLHREHQQLTDMLEQSLRNFDNRIGLKAGTSLADFWERSRSDCYETDELGVLRLKIEVMVTRLEQLINELIPQKREALRTQGRNLGNTLSQYYSVLQNIDKAIAQQSRRISQAVEQELYLEGVSDSSVNIRSRISELEFWPELQRFSKLHEHWLLHSESQLPDQEYGDCIKRVLDILGRAVTQAGISQLLDVELHLTEGNSQLLIRTDKQLNESSSHGMAYLILCKFLLAFTRLLRGDSQVIIHWPIDEIGTLANHNVKKIFDACKNNNITVVGAFPNPESEVLNLFDNRYLIDKQTRRLQTVEPVVSELSQRIAAKRALKEQGALN</sequence>
<dbReference type="EMBL" id="BSPO01000014">
    <property type="protein sequence ID" value="GLS84958.1"/>
    <property type="molecule type" value="Genomic_DNA"/>
</dbReference>
<evidence type="ECO:0000313" key="3">
    <source>
        <dbReference type="Proteomes" id="UP001157439"/>
    </source>
</evidence>
<accession>A0AA37TQ22</accession>
<dbReference type="Pfam" id="PF12128">
    <property type="entry name" value="DUF3584"/>
    <property type="match status" value="1"/>
</dbReference>
<keyword evidence="2" id="KW-0547">Nucleotide-binding</keyword>
<dbReference type="AlphaFoldDB" id="A0AA37TQ22"/>
<gene>
    <name evidence="2" type="ORF">GCM10007894_29350</name>
</gene>
<feature type="coiled-coil region" evidence="1">
    <location>
        <begin position="608"/>
        <end position="691"/>
    </location>
</feature>
<feature type="coiled-coil region" evidence="1">
    <location>
        <begin position="733"/>
        <end position="760"/>
    </location>
</feature>
<protein>
    <submittedName>
        <fullName evidence="2">ATP-binding protein</fullName>
    </submittedName>
</protein>
<name>A0AA37TQ22_9GAMM</name>
<feature type="coiled-coil region" evidence="1">
    <location>
        <begin position="358"/>
        <end position="414"/>
    </location>
</feature>
<feature type="coiled-coil region" evidence="1">
    <location>
        <begin position="287"/>
        <end position="325"/>
    </location>
</feature>
<evidence type="ECO:0000256" key="1">
    <source>
        <dbReference type="SAM" id="Coils"/>
    </source>
</evidence>
<keyword evidence="3" id="KW-1185">Reference proteome</keyword>
<evidence type="ECO:0000313" key="2">
    <source>
        <dbReference type="EMBL" id="GLS84958.1"/>
    </source>
</evidence>
<dbReference type="InterPro" id="IPR021979">
    <property type="entry name" value="DUF3584"/>
</dbReference>
<keyword evidence="1" id="KW-0175">Coiled coil</keyword>
<dbReference type="Proteomes" id="UP001157439">
    <property type="component" value="Unassembled WGS sequence"/>
</dbReference>